<proteinExistence type="predicted"/>
<gene>
    <name evidence="2" type="ORF">S12H4_34941</name>
</gene>
<dbReference type="EMBL" id="BARW01020714">
    <property type="protein sequence ID" value="GAI94859.1"/>
    <property type="molecule type" value="Genomic_DNA"/>
</dbReference>
<sequence length="122" mass="14262">MVVEKNIKKEKLVYEMEMNPVVRFLKKQPCDLTKEDIIRFIQENKIEIINFCYPGADGRLKKLNFPVKNYEYVNLILETGERVDGSNLFPYIDPSNSDIYVIPRYRTAFVDPFSSSASLNLM</sequence>
<dbReference type="GO" id="GO:0006542">
    <property type="term" value="P:glutamine biosynthetic process"/>
    <property type="evidence" value="ECO:0007669"/>
    <property type="project" value="InterPro"/>
</dbReference>
<dbReference type="InterPro" id="IPR036651">
    <property type="entry name" value="Gln_synt_N_sf"/>
</dbReference>
<reference evidence="2" key="1">
    <citation type="journal article" date="2014" name="Front. Microbiol.">
        <title>High frequency of phylogenetically diverse reductive dehalogenase-homologous genes in deep subseafloor sedimentary metagenomes.</title>
        <authorList>
            <person name="Kawai M."/>
            <person name="Futagami T."/>
            <person name="Toyoda A."/>
            <person name="Takaki Y."/>
            <person name="Nishi S."/>
            <person name="Hori S."/>
            <person name="Arai W."/>
            <person name="Tsubouchi T."/>
            <person name="Morono Y."/>
            <person name="Uchiyama I."/>
            <person name="Ito T."/>
            <person name="Fujiyama A."/>
            <person name="Inagaki F."/>
            <person name="Takami H."/>
        </authorList>
    </citation>
    <scope>NUCLEOTIDE SEQUENCE</scope>
    <source>
        <strain evidence="2">Expedition CK06-06</strain>
    </source>
</reference>
<dbReference type="GO" id="GO:0004356">
    <property type="term" value="F:glutamine synthetase activity"/>
    <property type="evidence" value="ECO:0007669"/>
    <property type="project" value="InterPro"/>
</dbReference>
<dbReference type="Pfam" id="PF03951">
    <property type="entry name" value="Gln-synt_N"/>
    <property type="match status" value="1"/>
</dbReference>
<feature type="domain" description="GS beta-grasp" evidence="1">
    <location>
        <begin position="46"/>
        <end position="121"/>
    </location>
</feature>
<dbReference type="Gene3D" id="3.10.20.70">
    <property type="entry name" value="Glutamine synthetase, N-terminal domain"/>
    <property type="match status" value="1"/>
</dbReference>
<dbReference type="AlphaFoldDB" id="X1UR65"/>
<evidence type="ECO:0000313" key="2">
    <source>
        <dbReference type="EMBL" id="GAI94859.1"/>
    </source>
</evidence>
<feature type="non-terminal residue" evidence="2">
    <location>
        <position position="122"/>
    </location>
</feature>
<dbReference type="SUPFAM" id="SSF54368">
    <property type="entry name" value="Glutamine synthetase, N-terminal domain"/>
    <property type="match status" value="1"/>
</dbReference>
<dbReference type="InterPro" id="IPR008147">
    <property type="entry name" value="Gln_synt_N"/>
</dbReference>
<evidence type="ECO:0000259" key="1">
    <source>
        <dbReference type="Pfam" id="PF03951"/>
    </source>
</evidence>
<protein>
    <recommendedName>
        <fullName evidence="1">GS beta-grasp domain-containing protein</fullName>
    </recommendedName>
</protein>
<name>X1UR65_9ZZZZ</name>
<organism evidence="2">
    <name type="scientific">marine sediment metagenome</name>
    <dbReference type="NCBI Taxonomy" id="412755"/>
    <lineage>
        <taxon>unclassified sequences</taxon>
        <taxon>metagenomes</taxon>
        <taxon>ecological metagenomes</taxon>
    </lineage>
</organism>
<accession>X1UR65</accession>
<comment type="caution">
    <text evidence="2">The sequence shown here is derived from an EMBL/GenBank/DDBJ whole genome shotgun (WGS) entry which is preliminary data.</text>
</comment>